<protein>
    <submittedName>
        <fullName evidence="2">Uncharacterized protein</fullName>
    </submittedName>
</protein>
<dbReference type="Proteomes" id="UP000053095">
    <property type="component" value="Unassembled WGS sequence"/>
</dbReference>
<keyword evidence="1" id="KW-0732">Signal</keyword>
<reference evidence="3" key="1">
    <citation type="journal article" date="2015" name="Genome Announc.">
        <title>Draft genome sequence of Talaromyces cellulolyticus strain Y-94, a source of lignocellulosic biomass-degrading enzymes.</title>
        <authorList>
            <person name="Fujii T."/>
            <person name="Koike H."/>
            <person name="Sawayama S."/>
            <person name="Yano S."/>
            <person name="Inoue H."/>
        </authorList>
    </citation>
    <scope>NUCLEOTIDE SEQUENCE [LARGE SCALE GENOMIC DNA]</scope>
    <source>
        <strain evidence="3">Y-94</strain>
    </source>
</reference>
<proteinExistence type="predicted"/>
<dbReference type="EMBL" id="DF933829">
    <property type="protein sequence ID" value="GAM38243.1"/>
    <property type="molecule type" value="Genomic_DNA"/>
</dbReference>
<sequence length="266" mass="28422">MQSLGNVSSLLCILLALAVVGCAYPTILNITAEDFINMPEIKVRSDGTIIPHTGTIDMVCGGCTPSYSYSLVGNGNPHQNFVITQKGGTTVECSTPETATGTGYSLTLGWSLSLGLDVEFESFGLDITEEQTYSVSTSFTCDGVAGEKGAICVLFYQAVTAFTVNVKEELECACGESSTIDRGTAIVYAPNADSVGSTQARGINVVSHGVEQCWGEADRTVNYYCGPPGLPDWWKLRGEGPWIDDYVNQREPAGCEIPIEANTYFD</sequence>
<accession>A0A6V8HAP4</accession>
<evidence type="ECO:0000313" key="3">
    <source>
        <dbReference type="Proteomes" id="UP000053095"/>
    </source>
</evidence>
<organism evidence="2 3">
    <name type="scientific">Talaromyces pinophilus</name>
    <name type="common">Penicillium pinophilum</name>
    <dbReference type="NCBI Taxonomy" id="128442"/>
    <lineage>
        <taxon>Eukaryota</taxon>
        <taxon>Fungi</taxon>
        <taxon>Dikarya</taxon>
        <taxon>Ascomycota</taxon>
        <taxon>Pezizomycotina</taxon>
        <taxon>Eurotiomycetes</taxon>
        <taxon>Eurotiomycetidae</taxon>
        <taxon>Eurotiales</taxon>
        <taxon>Trichocomaceae</taxon>
        <taxon>Talaromyces</taxon>
        <taxon>Talaromyces sect. Talaromyces</taxon>
    </lineage>
</organism>
<gene>
    <name evidence="2" type="ORF">TCE0_033r08813</name>
</gene>
<feature type="chain" id="PRO_5028227148" evidence="1">
    <location>
        <begin position="24"/>
        <end position="266"/>
    </location>
</feature>
<dbReference type="AlphaFoldDB" id="A0A6V8HAP4"/>
<name>A0A6V8HAP4_TALPI</name>
<keyword evidence="3" id="KW-1185">Reference proteome</keyword>
<feature type="signal peptide" evidence="1">
    <location>
        <begin position="1"/>
        <end position="23"/>
    </location>
</feature>
<evidence type="ECO:0000256" key="1">
    <source>
        <dbReference type="SAM" id="SignalP"/>
    </source>
</evidence>
<evidence type="ECO:0000313" key="2">
    <source>
        <dbReference type="EMBL" id="GAM38243.1"/>
    </source>
</evidence>
<comment type="caution">
    <text evidence="2">The sequence shown here is derived from an EMBL/GenBank/DDBJ whole genome shotgun (WGS) entry which is preliminary data.</text>
</comment>